<keyword evidence="1" id="KW-0732">Signal</keyword>
<dbReference type="InterPro" id="IPR025347">
    <property type="entry name" value="DUF4251"/>
</dbReference>
<dbReference type="RefSeq" id="WP_106480013.1">
    <property type="nucleotide sequence ID" value="NZ_CP032819.1"/>
</dbReference>
<feature type="signal peptide" evidence="1">
    <location>
        <begin position="1"/>
        <end position="21"/>
    </location>
</feature>
<accession>A0A3S9VRT1</accession>
<evidence type="ECO:0000313" key="2">
    <source>
        <dbReference type="EMBL" id="AZS29266.1"/>
    </source>
</evidence>
<proteinExistence type="predicted"/>
<feature type="chain" id="PRO_5019580005" evidence="1">
    <location>
        <begin position="22"/>
        <end position="196"/>
    </location>
</feature>
<dbReference type="Pfam" id="PF14059">
    <property type="entry name" value="DUF4251"/>
    <property type="match status" value="1"/>
</dbReference>
<dbReference type="Proteomes" id="UP000270673">
    <property type="component" value="Chromosome"/>
</dbReference>
<evidence type="ECO:0000256" key="1">
    <source>
        <dbReference type="SAM" id="SignalP"/>
    </source>
</evidence>
<dbReference type="OrthoDB" id="982410at2"/>
<sequence>MKKIIFLLAMTTFLFSDFAMQAQSKKELRAKRRAHRECMRMHNRMVREQQNMIAYQDAVKALKSNSWVLQANTLFNNFGAAIPVTNNLNFVAMDNNQVSLQLAFNGFNPGPNGLGGITLTGWPSSINERVDKNGNITYTFNVMGAALFAQVTVRLGYGSNYSTVTVNSNTNGNELTFSGNLVPYSQSNIFQSGFSF</sequence>
<name>A0A3S9VRT1_9BACT</name>
<protein>
    <submittedName>
        <fullName evidence="2">DUF4251 domain-containing protein</fullName>
    </submittedName>
</protein>
<reference evidence="2 3" key="1">
    <citation type="submission" date="2018-10" db="EMBL/GenBank/DDBJ databases">
        <title>Butyricimonas faecalis sp. nov., isolated from human faeces and emended description of the genus Butyricimonas.</title>
        <authorList>
            <person name="Le Roy T."/>
            <person name="Van der Smissen P."/>
            <person name="Paquot A."/>
            <person name="Delzenne N."/>
            <person name="Muccioli G."/>
            <person name="Collet J.-F."/>
            <person name="Cani P.D."/>
        </authorList>
    </citation>
    <scope>NUCLEOTIDE SEQUENCE [LARGE SCALE GENOMIC DNA]</scope>
    <source>
        <strain evidence="2 3">H184</strain>
    </source>
</reference>
<dbReference type="AlphaFoldDB" id="A0A3S9VRT1"/>
<gene>
    <name evidence="2" type="ORF">D8S85_06630</name>
</gene>
<organism evidence="2 3">
    <name type="scientific">Butyricimonas faecalis</name>
    <dbReference type="NCBI Taxonomy" id="2093856"/>
    <lineage>
        <taxon>Bacteria</taxon>
        <taxon>Pseudomonadati</taxon>
        <taxon>Bacteroidota</taxon>
        <taxon>Bacteroidia</taxon>
        <taxon>Bacteroidales</taxon>
        <taxon>Odoribacteraceae</taxon>
        <taxon>Butyricimonas</taxon>
    </lineage>
</organism>
<dbReference type="Gene3D" id="2.40.128.410">
    <property type="match status" value="1"/>
</dbReference>
<evidence type="ECO:0000313" key="3">
    <source>
        <dbReference type="Proteomes" id="UP000270673"/>
    </source>
</evidence>
<dbReference type="KEGG" id="buy:D8S85_06630"/>
<dbReference type="EMBL" id="CP032819">
    <property type="protein sequence ID" value="AZS29266.1"/>
    <property type="molecule type" value="Genomic_DNA"/>
</dbReference>
<keyword evidence="3" id="KW-1185">Reference proteome</keyword>